<dbReference type="InterPro" id="IPR017455">
    <property type="entry name" value="Znf_FYVE-rel"/>
</dbReference>
<dbReference type="SMART" id="SM01026">
    <property type="entry name" value="Beach"/>
    <property type="match status" value="1"/>
</dbReference>
<dbReference type="Pfam" id="PF01363">
    <property type="entry name" value="FYVE"/>
    <property type="match status" value="1"/>
</dbReference>
<dbReference type="SUPFAM" id="SSF81837">
    <property type="entry name" value="BEACH domain"/>
    <property type="match status" value="1"/>
</dbReference>
<dbReference type="Gene3D" id="1.25.10.10">
    <property type="entry name" value="Leucine-rich Repeat Variant"/>
    <property type="match status" value="1"/>
</dbReference>
<keyword evidence="3" id="KW-0677">Repeat</keyword>
<dbReference type="InterPro" id="IPR051944">
    <property type="entry name" value="BEACH_domain_protein"/>
</dbReference>
<sequence>MNSIMRKLTRGSGPTSSTSSSDVSDGPSSPHTQLGLMHLKKLFSEYTHPPQQLTDQEKDDKLYNMLPLFCKVFGSSPTCDMNEKFWDILAFCHQVSLLMVSEIRKRASNQSTEAASCAIAKFLEIENCEESSNGWMLLSTLNLLAAGDYQLVQVMSEVSVPSTLVKCLYIFFDLPELSEKEANTKDSNSDFTAKERRILLQKIFVQLLVRLCSHRIPSEELARKDDLQLLFSAITCSVPPHNIMWRKSAAEVLMTLSRHGLTPLVVGYIHSKSCVAACIENMKKIPDLAPLELVEMFVTLFCFLKDSSEVSSTLLDDFRQAQGYPFLSDFLLKFENDNSSEAQETIRNLVLMVTSLCMCGYLELKPSQASTGSLFQMQGFILPQPSGRGTSVRNIQSFHVLQSTFIKSNSSLLCSTILDAISSIYHSDNSNYFILENQNTLNQFMEKIQYKPPEIQQKLFDLIEFLVYQLNFVPCKELISMSIFLKTHSTNYTDCSILCMKTLLDILKHNPIFKDVYREVGLLEVVVTCLNRYATILEDKKLSGSNMKDCKHISKQEKLGELVLEALTILLTSNSANANVLRECGGAKCIHKLVQYPECRTATLGIIKELVLTSGGDDDMTQLLNTLHSASRTELQLKIDILEALKLCLKESHRTRTVFRKANGFVYVTSALIALEGRLNKKETNPEVLYLLSLVFQTICTAMRFEPANAKLFYHEICRTSLCDSIKLLGCFSNENVSKISEIDFEAPCNGGFQEIYHNLFIGSVLNVEIPEKISSSLAYTTIVYRLLYDLALDLFDKNNANVLSIKSPPLSRESSIQGDNNGKRTINTLNLNPPAPDPIIVHPGVVVCMLQLLPCIKDDHFEMYLSLQLFIAEIIKSLVRSERNQQVMCDKNFASYLLQIGSEPLQNENHPLHNSLQYMLERLAAQAIEPKDLREFLRLGNPLCCLNLGSNEAGGHPVPLTRIKTLVSMTTPKDFRAQSSYTLPPFVEFDMSAEGFGCLYLPSIAPQSPSTPSVVSSVDSNVLGGIGAGDRMFPPQTGLSYSTWICVDKFSDPRSDPHCVRLLTLVRNFNGAREDHLVCLSIVLSARDKAIIVSTQETHIPHHVGDWEPEGQGEHGVRVWCPDILQEGQWHHLVVVLNRAVLKNSTFSLYLDGQQIHSQKMHYISQNPGGGSANLTVASSVYGYIGTPPAWRRYSRLCWKQGPCHLFEEVLPPNTVTHMYQLGPHYMGSFLAPHLSHPDVGPLVTEEKVVFGLNAKAVSQLTLNKIRKVYSRADNKSIAKQLGMSSHESATPIRILHNSAGHLAGSARTLGGVIIGYLGVRVFCARPVAMTIDAVGGCSVLLGLIAMAQDVESLYAGVKALVCVVRSNKVAQAEMDRKRGYQTLAMLLRRKRTLLNSHILHLAFSLVGTVDSGRESSAIPNKTAFQDLLCDLEVWHEAPGELLRSHLEHLYELAAESNEKRNNIWIMRELHLVDKLIHICPDVKHPATRQVLFSLLSVLLNSQPRQHDLLLFGQFVTSTLPSSIEESEKNLELREGDAEREGEGEHVLLRNRCLGLLHSMIFTSRNHIGEEIVKTLGFDWILLFMQQNLHYSTVVWAIRMLVAICSSPSLLSRFREGSSNGGWLRHTEQVSHNKMAVVLGYQQNNVHGGDIKAEALQIPGFKFLGWLLPYHLEISEIYFLLTALMMGQPAKLLPADMKFDLDSVWAFLWGGSINNQSINSVMPKINLCSEAVVVLLAMTKAIVHSDKAALPQWLQNHPISIVQVLFQLYHNMPEFMPIFMSSEVLSALADVIFIPLVISSSIESSGASTPAGEDSDPLIMMSSTTEEQTLVNHHVRQFIVDFIRVIVVDSLSLPITGKNSPVIDLVLDAYPEQSSVNQQICFQTEILVTLMDHLLAADMLVGDQAAIPIVPLPSAHIQYVAPNVFYLTARIVDKLWQGCLTKDPHEVFDFIVKLIGQAKRRTGNISLESLYHCLNRTILFLLSRPTDSIADQMSVLEALHKLTTNRLIIFGAGNHELDFIGCLTYCLLQLTADMKIMLDSNMKTTWHVNPSSDLESRDEQLNSHQGRNLMAGAALRVWEELYVCKKPAIEEVFKVTFAQPHQNSKAPDLLLVRDQVFDASSKLWLNYVEGERKAAYKVPFELHNQIQSKIHKVTGGLTRLASRTKVKKDETIKVAVRMGKKQAIQWIFTHINLLKSLMEMRRQQHQNTSQHTQRYVHQEWLQTENDLTRERGLWGPPEPSYLDKWMLDMTEGPHRMRKKTMKNDLFYLHYSYRIEQEKGLLKYKVATSYHSKDYFYAIQLRNNLGVSNLMELERSESIVEEPSPQPFAPAISHLARLRSDPEDQQEETEGEDEHSLQPDNQTLMRLLEANEKITYMFRCARIQGLDTTEGLLLFGQEHCYVVDGFTLLKNREIRDIDCVPPNANEYEPIVPNPGSPRRSRAMRQCSKFSYDDIREVHKRRYLLQPMALEVFSGDGRNYLLAFPRKSRNKVYQRFMSTATSIADCAQQSVAGQKRTANVEQTAGLLSNLIGETSVTQRWVRGEISNFQYLMYLNTLAGRSYNDLMQYPVFPWILADYDSEELDFTDPSTFRDFTKPMGAQSPERLEQFKKRFKEWDDPHGETPPYHYGTHYSSAMIVCSYLVRLEPFTQHFLRLQGGHFDLADRMFHSVKEAWLSASKHNMADVKELIPEFFYLDEFLINSNQFDLGVKQNGVSLGNVVLPAWAKQDSREFIRVHRQALECDYVSSNLHHWIDLIFGCKQQGLPAVDSTNVFHHLFYEGNVDIDNIDDPLKRNATIGFINNFGQIPKQLFKKPHPCKKMFGANNRTSVIDTGSLVQAFSLPQPEKLFFHHLDNLKPSLQPIKGTLIRTRINQTLHTPLVYSKTQVKSPVGQILHVDRSVLAVEQNKVLMPPSYNKYVAWGFADHSLRIGNYESDKAVFVSESVIQNNGEILACVCPSPKLIITAGTSSVVTVWEYEVRKKSLSIKHSLYGHTDAITCLAASPAYNVIVSGSRDSTAIIWDLSRGVFVRQLRGHAGPVAAVAVNDLTGDIATCAATWLQVWSINGDELASVNTCVGSADRMQQILCVAFSQTHEWDCQNVIMTGSTDGVTRMWSIDYVQVPDEQSTNVKPEPPKSPKTAKTNEQVDKPTPKHHQLVKQINVSSIGSAGGLMKSGSESSLSEETARRGSVDRQTSGESSSKEWRNEQQNEKETCSDVEESNPPAVPVRKRKSRGHCGFIRKSEGGSSADNASLDVDDGSGLRTSKSDTSLTDSFVMLPDTKKKSPNPMNTLRPGFKWQRQLVFRSKLTMHTAYDRKDNAEPASVTALAVSKEHRSVYVGDTRGRVFSWSVCDVPGRAADHWLKDEGADYCAACSIKFTIYERKHHCRNCGQVFCSKCSRFECEISRLRILKPVRVCQACYAALKTDKS</sequence>
<organism evidence="12 13">
    <name type="scientific">Phyllotreta striolata</name>
    <name type="common">Striped flea beetle</name>
    <name type="synonym">Crioceris striolata</name>
    <dbReference type="NCBI Taxonomy" id="444603"/>
    <lineage>
        <taxon>Eukaryota</taxon>
        <taxon>Metazoa</taxon>
        <taxon>Ecdysozoa</taxon>
        <taxon>Arthropoda</taxon>
        <taxon>Hexapoda</taxon>
        <taxon>Insecta</taxon>
        <taxon>Pterygota</taxon>
        <taxon>Neoptera</taxon>
        <taxon>Endopterygota</taxon>
        <taxon>Coleoptera</taxon>
        <taxon>Polyphaga</taxon>
        <taxon>Cucujiformia</taxon>
        <taxon>Chrysomeloidea</taxon>
        <taxon>Chrysomelidae</taxon>
        <taxon>Galerucinae</taxon>
        <taxon>Alticini</taxon>
        <taxon>Phyllotreta</taxon>
    </lineage>
</organism>
<dbReference type="EMBL" id="OU900095">
    <property type="protein sequence ID" value="CAG9859319.1"/>
    <property type="molecule type" value="Genomic_DNA"/>
</dbReference>
<feature type="domain" description="FYVE-type" evidence="9">
    <location>
        <begin position="3362"/>
        <end position="3422"/>
    </location>
</feature>
<feature type="region of interest" description="Disordered" evidence="8">
    <location>
        <begin position="3120"/>
        <end position="3265"/>
    </location>
</feature>
<evidence type="ECO:0000256" key="2">
    <source>
        <dbReference type="ARBA" id="ARBA00022723"/>
    </source>
</evidence>
<dbReference type="Gene3D" id="3.30.40.10">
    <property type="entry name" value="Zinc/RING finger domain, C3HC4 (zinc finger)"/>
    <property type="match status" value="1"/>
</dbReference>
<keyword evidence="1 7" id="KW-0853">WD repeat</keyword>
<evidence type="ECO:0000313" key="13">
    <source>
        <dbReference type="Proteomes" id="UP001153712"/>
    </source>
</evidence>
<accession>A0A9N9TNY3</accession>
<dbReference type="PROSITE" id="PS50082">
    <property type="entry name" value="WD_REPEATS_2"/>
    <property type="match status" value="1"/>
</dbReference>
<dbReference type="InterPro" id="IPR013320">
    <property type="entry name" value="ConA-like_dom_sf"/>
</dbReference>
<evidence type="ECO:0000256" key="5">
    <source>
        <dbReference type="ARBA" id="ARBA00022833"/>
    </source>
</evidence>
<dbReference type="PROSITE" id="PS50178">
    <property type="entry name" value="ZF_FYVE"/>
    <property type="match status" value="1"/>
</dbReference>
<feature type="compositionally biased region" description="Low complexity" evidence="8">
    <location>
        <begin position="11"/>
        <end position="30"/>
    </location>
</feature>
<dbReference type="CDD" id="cd15719">
    <property type="entry name" value="FYVE_WDFY3"/>
    <property type="match status" value="1"/>
</dbReference>
<gene>
    <name evidence="12" type="ORF">PHYEVI_LOCUS5693</name>
</gene>
<dbReference type="SUPFAM" id="SSF57903">
    <property type="entry name" value="FYVE/PHD zinc finger"/>
    <property type="match status" value="1"/>
</dbReference>
<dbReference type="PANTHER" id="PTHR46108:SF4">
    <property type="entry name" value="BLUE CHEESE"/>
    <property type="match status" value="1"/>
</dbReference>
<reference evidence="12" key="1">
    <citation type="submission" date="2022-01" db="EMBL/GenBank/DDBJ databases">
        <authorList>
            <person name="King R."/>
        </authorList>
    </citation>
    <scope>NUCLEOTIDE SEQUENCE</scope>
</reference>
<evidence type="ECO:0000259" key="9">
    <source>
        <dbReference type="PROSITE" id="PS50178"/>
    </source>
</evidence>
<dbReference type="InterPro" id="IPR056252">
    <property type="entry name" value="Alfy-like_Arm-like"/>
</dbReference>
<protein>
    <recommendedName>
        <fullName evidence="14">WD repeat and FYVE domain-containing protein 3</fullName>
    </recommendedName>
</protein>
<keyword evidence="5" id="KW-0862">Zinc</keyword>
<dbReference type="PROSITE" id="PS51783">
    <property type="entry name" value="PH_BEACH"/>
    <property type="match status" value="1"/>
</dbReference>
<proteinExistence type="predicted"/>
<evidence type="ECO:0000256" key="1">
    <source>
        <dbReference type="ARBA" id="ARBA00022574"/>
    </source>
</evidence>
<dbReference type="PROSITE" id="PS00678">
    <property type="entry name" value="WD_REPEATS_1"/>
    <property type="match status" value="1"/>
</dbReference>
<evidence type="ECO:0000256" key="8">
    <source>
        <dbReference type="SAM" id="MobiDB-lite"/>
    </source>
</evidence>
<evidence type="ECO:0008006" key="14">
    <source>
        <dbReference type="Google" id="ProtNLM"/>
    </source>
</evidence>
<keyword evidence="2" id="KW-0479">Metal-binding</keyword>
<evidence type="ECO:0000259" key="11">
    <source>
        <dbReference type="PROSITE" id="PS51783"/>
    </source>
</evidence>
<name>A0A9N9TNY3_PHYSR</name>
<keyword evidence="4 6" id="KW-0863">Zinc-finger</keyword>
<dbReference type="FunFam" id="1.10.1540.10:FF:000002">
    <property type="entry name" value="WD repeat and FYVE domain containing 3"/>
    <property type="match status" value="1"/>
</dbReference>
<feature type="compositionally biased region" description="Basic and acidic residues" evidence="8">
    <location>
        <begin position="3197"/>
        <end position="3212"/>
    </location>
</feature>
<dbReference type="PROSITE" id="PS50197">
    <property type="entry name" value="BEACH"/>
    <property type="match status" value="1"/>
</dbReference>
<evidence type="ECO:0000313" key="12">
    <source>
        <dbReference type="EMBL" id="CAG9859319.1"/>
    </source>
</evidence>
<dbReference type="InterPro" id="IPR011993">
    <property type="entry name" value="PH-like_dom_sf"/>
</dbReference>
<dbReference type="SUPFAM" id="SSF50978">
    <property type="entry name" value="WD40 repeat-like"/>
    <property type="match status" value="1"/>
</dbReference>
<dbReference type="InterPro" id="IPR036322">
    <property type="entry name" value="WD40_repeat_dom_sf"/>
</dbReference>
<dbReference type="InterPro" id="IPR016024">
    <property type="entry name" value="ARM-type_fold"/>
</dbReference>
<dbReference type="SMART" id="SM00320">
    <property type="entry name" value="WD40"/>
    <property type="match status" value="5"/>
</dbReference>
<feature type="region of interest" description="Disordered" evidence="8">
    <location>
        <begin position="1"/>
        <end position="31"/>
    </location>
</feature>
<dbReference type="SUPFAM" id="SSF50729">
    <property type="entry name" value="PH domain-like"/>
    <property type="match status" value="1"/>
</dbReference>
<evidence type="ECO:0000256" key="3">
    <source>
        <dbReference type="ARBA" id="ARBA00022737"/>
    </source>
</evidence>
<dbReference type="InterPro" id="IPR023362">
    <property type="entry name" value="PH-BEACH_dom"/>
</dbReference>
<feature type="compositionally biased region" description="Acidic residues" evidence="8">
    <location>
        <begin position="2343"/>
        <end position="2353"/>
    </location>
</feature>
<dbReference type="InterPro" id="IPR000409">
    <property type="entry name" value="BEACH_dom"/>
</dbReference>
<dbReference type="Gene3D" id="2.30.29.30">
    <property type="entry name" value="Pleckstrin-homology domain (PH domain)/Phosphotyrosine-binding domain (PTB)"/>
    <property type="match status" value="1"/>
</dbReference>
<dbReference type="Gene3D" id="1.10.1540.10">
    <property type="entry name" value="BEACH domain"/>
    <property type="match status" value="1"/>
</dbReference>
<dbReference type="InterPro" id="IPR013083">
    <property type="entry name" value="Znf_RING/FYVE/PHD"/>
</dbReference>
<dbReference type="InterPro" id="IPR001680">
    <property type="entry name" value="WD40_rpt"/>
</dbReference>
<dbReference type="Proteomes" id="UP001153712">
    <property type="component" value="Chromosome 2"/>
</dbReference>
<dbReference type="PANTHER" id="PTHR46108">
    <property type="entry name" value="BLUE CHEESE"/>
    <property type="match status" value="1"/>
</dbReference>
<feature type="repeat" description="WD" evidence="7">
    <location>
        <begin position="2988"/>
        <end position="3029"/>
    </location>
</feature>
<dbReference type="InterPro" id="IPR015943">
    <property type="entry name" value="WD40/YVTN_repeat-like_dom_sf"/>
</dbReference>
<dbReference type="CDD" id="cd01201">
    <property type="entry name" value="PH_BEACH"/>
    <property type="match status" value="1"/>
</dbReference>
<dbReference type="InterPro" id="IPR019775">
    <property type="entry name" value="WD40_repeat_CS"/>
</dbReference>
<evidence type="ECO:0000256" key="6">
    <source>
        <dbReference type="PROSITE-ProRule" id="PRU00091"/>
    </source>
</evidence>
<dbReference type="InterPro" id="IPR011011">
    <property type="entry name" value="Znf_FYVE_PHD"/>
</dbReference>
<dbReference type="OrthoDB" id="10018316at2759"/>
<dbReference type="SUPFAM" id="SSF49899">
    <property type="entry name" value="Concanavalin A-like lectins/glucanases"/>
    <property type="match status" value="1"/>
</dbReference>
<dbReference type="InterPro" id="IPR000306">
    <property type="entry name" value="Znf_FYVE"/>
</dbReference>
<dbReference type="Gene3D" id="2.130.10.10">
    <property type="entry name" value="YVTN repeat-like/Quinoprotein amine dehydrogenase"/>
    <property type="match status" value="1"/>
</dbReference>
<evidence type="ECO:0000259" key="10">
    <source>
        <dbReference type="PROSITE" id="PS50197"/>
    </source>
</evidence>
<evidence type="ECO:0000256" key="7">
    <source>
        <dbReference type="PROSITE-ProRule" id="PRU00221"/>
    </source>
</evidence>
<feature type="domain" description="BEACH" evidence="10">
    <location>
        <begin position="2524"/>
        <end position="2817"/>
    </location>
</feature>
<dbReference type="InterPro" id="IPR011989">
    <property type="entry name" value="ARM-like"/>
</dbReference>
<feature type="region of interest" description="Disordered" evidence="8">
    <location>
        <begin position="2339"/>
        <end position="2361"/>
    </location>
</feature>
<dbReference type="PROSITE" id="PS50294">
    <property type="entry name" value="WD_REPEATS_REGION"/>
    <property type="match status" value="1"/>
</dbReference>
<dbReference type="SUPFAM" id="SSF48371">
    <property type="entry name" value="ARM repeat"/>
    <property type="match status" value="2"/>
</dbReference>
<dbReference type="Pfam" id="PF14844">
    <property type="entry name" value="PH_BEACH"/>
    <property type="match status" value="1"/>
</dbReference>
<dbReference type="Gene3D" id="2.60.120.200">
    <property type="match status" value="1"/>
</dbReference>
<dbReference type="GO" id="GO:0008270">
    <property type="term" value="F:zinc ion binding"/>
    <property type="evidence" value="ECO:0007669"/>
    <property type="project" value="UniProtKB-KW"/>
</dbReference>
<keyword evidence="13" id="KW-1185">Reference proteome</keyword>
<dbReference type="SMART" id="SM00064">
    <property type="entry name" value="FYVE"/>
    <property type="match status" value="1"/>
</dbReference>
<feature type="domain" description="BEACH-type PH" evidence="11">
    <location>
        <begin position="2369"/>
        <end position="2496"/>
    </location>
</feature>
<dbReference type="Pfam" id="PF02138">
    <property type="entry name" value="Beach"/>
    <property type="match status" value="1"/>
</dbReference>
<dbReference type="Pfam" id="PF00400">
    <property type="entry name" value="WD40"/>
    <property type="match status" value="2"/>
</dbReference>
<dbReference type="CDD" id="cd06071">
    <property type="entry name" value="Beach"/>
    <property type="match status" value="1"/>
</dbReference>
<dbReference type="Pfam" id="PF23295">
    <property type="entry name" value="Arm_4"/>
    <property type="match status" value="1"/>
</dbReference>
<evidence type="ECO:0000256" key="4">
    <source>
        <dbReference type="ARBA" id="ARBA00022771"/>
    </source>
</evidence>
<dbReference type="InterPro" id="IPR036372">
    <property type="entry name" value="BEACH_dom_sf"/>
</dbReference>